<organism evidence="3 4">
    <name type="scientific">Nocardia xishanensis</name>
    <dbReference type="NCBI Taxonomy" id="238964"/>
    <lineage>
        <taxon>Bacteria</taxon>
        <taxon>Bacillati</taxon>
        <taxon>Actinomycetota</taxon>
        <taxon>Actinomycetes</taxon>
        <taxon>Mycobacteriales</taxon>
        <taxon>Nocardiaceae</taxon>
        <taxon>Nocardia</taxon>
    </lineage>
</organism>
<dbReference type="CDD" id="cd00093">
    <property type="entry name" value="HTH_XRE"/>
    <property type="match status" value="1"/>
</dbReference>
<dbReference type="Pfam" id="PF17765">
    <property type="entry name" value="MLTR_LBD"/>
    <property type="match status" value="1"/>
</dbReference>
<dbReference type="InterPro" id="IPR041413">
    <property type="entry name" value="MLTR_LBD"/>
</dbReference>
<keyword evidence="4" id="KW-1185">Reference proteome</keyword>
<dbReference type="Pfam" id="PF13560">
    <property type="entry name" value="HTH_31"/>
    <property type="match status" value="1"/>
</dbReference>
<reference evidence="3 4" key="1">
    <citation type="submission" date="2024-10" db="EMBL/GenBank/DDBJ databases">
        <title>The Natural Products Discovery Center: Release of the First 8490 Sequenced Strains for Exploring Actinobacteria Biosynthetic Diversity.</title>
        <authorList>
            <person name="Kalkreuter E."/>
            <person name="Kautsar S.A."/>
            <person name="Yang D."/>
            <person name="Bader C.D."/>
            <person name="Teijaro C.N."/>
            <person name="Fluegel L."/>
            <person name="Davis C.M."/>
            <person name="Simpson J.R."/>
            <person name="Lauterbach L."/>
            <person name="Steele A.D."/>
            <person name="Gui C."/>
            <person name="Meng S."/>
            <person name="Li G."/>
            <person name="Viehrig K."/>
            <person name="Ye F."/>
            <person name="Su P."/>
            <person name="Kiefer A.F."/>
            <person name="Nichols A."/>
            <person name="Cepeda A.J."/>
            <person name="Yan W."/>
            <person name="Fan B."/>
            <person name="Jiang Y."/>
            <person name="Adhikari A."/>
            <person name="Zheng C.-J."/>
            <person name="Schuster L."/>
            <person name="Cowan T.M."/>
            <person name="Smanski M.J."/>
            <person name="Chevrette M.G."/>
            <person name="De Carvalho L.P.S."/>
            <person name="Shen B."/>
        </authorList>
    </citation>
    <scope>NUCLEOTIDE SEQUENCE [LARGE SCALE GENOMIC DNA]</scope>
    <source>
        <strain evidence="3 4">NPDC019275</strain>
    </source>
</reference>
<comment type="caution">
    <text evidence="3">The sequence shown here is derived from an EMBL/GenBank/DDBJ whole genome shotgun (WGS) entry which is preliminary data.</text>
</comment>
<sequence>MSTVAQSPRYTVAQPRTNTVARQRTSTVAKSPVDAETEPGAFAHQLKRWRTTRRVSQLDLAIRADTTQRYLSFLEQGRSRPGRTMVVRLAESLELSLRERNGLLLAAGYAPVFAESRLDTPELAPVREALDRILDGHMPYPAVVVRPYGVLVSANAAFELLTEGAAPELLASPVNVLRLALHPDGLARRVLNLPEWGRHVIESLRGRALRSPDPELDAFIAELASYLPAAEPGPDHLGFAVPLRLRSDAGELRLITTITSFATAVDVTLSELHLEAFLPADDQTAAILRTRADNR</sequence>
<dbReference type="InterPro" id="IPR010982">
    <property type="entry name" value="Lambda_DNA-bd_dom_sf"/>
</dbReference>
<name>A0ABW7X873_9NOCA</name>
<evidence type="ECO:0000313" key="4">
    <source>
        <dbReference type="Proteomes" id="UP001611415"/>
    </source>
</evidence>
<feature type="region of interest" description="Disordered" evidence="1">
    <location>
        <begin position="1"/>
        <end position="35"/>
    </location>
</feature>
<evidence type="ECO:0000313" key="3">
    <source>
        <dbReference type="EMBL" id="MFI2477193.1"/>
    </source>
</evidence>
<dbReference type="Proteomes" id="UP001611415">
    <property type="component" value="Unassembled WGS sequence"/>
</dbReference>
<evidence type="ECO:0000256" key="1">
    <source>
        <dbReference type="SAM" id="MobiDB-lite"/>
    </source>
</evidence>
<dbReference type="Gene3D" id="3.30.450.180">
    <property type="match status" value="1"/>
</dbReference>
<dbReference type="PANTHER" id="PTHR35010:SF4">
    <property type="entry name" value="BLL5781 PROTEIN"/>
    <property type="match status" value="1"/>
</dbReference>
<dbReference type="PROSITE" id="PS50943">
    <property type="entry name" value="HTH_CROC1"/>
    <property type="match status" value="1"/>
</dbReference>
<dbReference type="Gene3D" id="1.10.260.40">
    <property type="entry name" value="lambda repressor-like DNA-binding domains"/>
    <property type="match status" value="1"/>
</dbReference>
<feature type="compositionally biased region" description="Polar residues" evidence="1">
    <location>
        <begin position="1"/>
        <end position="29"/>
    </location>
</feature>
<dbReference type="RefSeq" id="WP_397094525.1">
    <property type="nucleotide sequence ID" value="NZ_JBIRYO010000022.1"/>
</dbReference>
<dbReference type="PANTHER" id="PTHR35010">
    <property type="entry name" value="BLL4672 PROTEIN-RELATED"/>
    <property type="match status" value="1"/>
</dbReference>
<dbReference type="SMART" id="SM00530">
    <property type="entry name" value="HTH_XRE"/>
    <property type="match status" value="1"/>
</dbReference>
<gene>
    <name evidence="3" type="ORF">ACH49W_27765</name>
</gene>
<dbReference type="EMBL" id="JBIRYO010000022">
    <property type="protein sequence ID" value="MFI2477193.1"/>
    <property type="molecule type" value="Genomic_DNA"/>
</dbReference>
<protein>
    <submittedName>
        <fullName evidence="3">Helix-turn-helix domain-containing protein</fullName>
    </submittedName>
</protein>
<evidence type="ECO:0000259" key="2">
    <source>
        <dbReference type="PROSITE" id="PS50943"/>
    </source>
</evidence>
<dbReference type="InterPro" id="IPR001387">
    <property type="entry name" value="Cro/C1-type_HTH"/>
</dbReference>
<accession>A0ABW7X873</accession>
<dbReference type="SUPFAM" id="SSF47413">
    <property type="entry name" value="lambda repressor-like DNA-binding domains"/>
    <property type="match status" value="1"/>
</dbReference>
<proteinExistence type="predicted"/>
<feature type="domain" description="HTH cro/C1-type" evidence="2">
    <location>
        <begin position="46"/>
        <end position="100"/>
    </location>
</feature>